<evidence type="ECO:0000256" key="7">
    <source>
        <dbReference type="ARBA" id="ARBA00023136"/>
    </source>
</evidence>
<keyword evidence="10" id="KW-0732">Signal</keyword>
<feature type="transmembrane region" description="Helical" evidence="9">
    <location>
        <begin position="255"/>
        <end position="273"/>
    </location>
</feature>
<keyword evidence="6 8" id="KW-0408">Iron</keyword>
<evidence type="ECO:0000256" key="3">
    <source>
        <dbReference type="ARBA" id="ARBA00022692"/>
    </source>
</evidence>
<keyword evidence="7 9" id="KW-0472">Membrane</keyword>
<dbReference type="OrthoDB" id="9798864at2"/>
<dbReference type="Gene3D" id="1.10.760.10">
    <property type="entry name" value="Cytochrome c-like domain"/>
    <property type="match status" value="1"/>
</dbReference>
<evidence type="ECO:0000256" key="6">
    <source>
        <dbReference type="ARBA" id="ARBA00023004"/>
    </source>
</evidence>
<keyword evidence="5 9" id="KW-1133">Transmembrane helix</keyword>
<dbReference type="PRINTS" id="PR00603">
    <property type="entry name" value="CYTOCHROMEC1"/>
</dbReference>
<keyword evidence="13" id="KW-1185">Reference proteome</keyword>
<keyword evidence="4 8" id="KW-0479">Metal-binding</keyword>
<feature type="binding site" description="covalent" evidence="8">
    <location>
        <position position="51"/>
    </location>
    <ligand>
        <name>heme c</name>
        <dbReference type="ChEBI" id="CHEBI:61717"/>
    </ligand>
</feature>
<dbReference type="SUPFAM" id="SSF46626">
    <property type="entry name" value="Cytochrome c"/>
    <property type="match status" value="1"/>
</dbReference>
<protein>
    <submittedName>
        <fullName evidence="12">Cytochrome c1</fullName>
    </submittedName>
</protein>
<dbReference type="GO" id="GO:0009055">
    <property type="term" value="F:electron transfer activity"/>
    <property type="evidence" value="ECO:0007669"/>
    <property type="project" value="InterPro"/>
</dbReference>
<keyword evidence="3 9" id="KW-0812">Transmembrane</keyword>
<dbReference type="AlphaFoldDB" id="A0A451FSW4"/>
<evidence type="ECO:0000256" key="8">
    <source>
        <dbReference type="PIRSR" id="PIRSR602326-1"/>
    </source>
</evidence>
<keyword evidence="2 8" id="KW-0349">Heme</keyword>
<dbReference type="Pfam" id="PF02167">
    <property type="entry name" value="Cytochrom_C1"/>
    <property type="match status" value="2"/>
</dbReference>
<sequence length="282" mass="31540">MIKKLLGTIALSLVCAVSVAAEGGYRLDHAPDRINDMSSLQNGAKLFVNYCLGCHSANSMRYNKLTDIGLTDEQIKKNLLFTTDKIGDLMRIAMTPEDAKRWFGAPPPDLSVIARAKSTTMGPSGVDYVYTFLRTFYRDTSKVTGWDNLVFPSVGMPHVMWELQGPRSLQKVTIHEAAQADGSMQWERTTASYDAQGFSEVKSEVLKDYTGAAISEAVFTAENPRQAAAFDQDVADISNFLGWMAEPMQRERRQLGVWVLLFLSIFFVVAWRLNAAYWKNVK</sequence>
<evidence type="ECO:0000256" key="2">
    <source>
        <dbReference type="ARBA" id="ARBA00022617"/>
    </source>
</evidence>
<dbReference type="GO" id="GO:0016020">
    <property type="term" value="C:membrane"/>
    <property type="evidence" value="ECO:0007669"/>
    <property type="project" value="UniProtKB-SubCell"/>
</dbReference>
<dbReference type="GO" id="GO:0046872">
    <property type="term" value="F:metal ion binding"/>
    <property type="evidence" value="ECO:0007669"/>
    <property type="project" value="UniProtKB-KW"/>
</dbReference>
<gene>
    <name evidence="12" type="ORF">CKA81_13755</name>
</gene>
<feature type="binding site" description="covalent" evidence="8">
    <location>
        <position position="55"/>
    </location>
    <ligand>
        <name>heme c</name>
        <dbReference type="ChEBI" id="CHEBI:61717"/>
    </ligand>
</feature>
<comment type="cofactor">
    <cofactor evidence="8">
        <name>heme c</name>
        <dbReference type="ChEBI" id="CHEBI:61717"/>
    </cofactor>
    <text evidence="8">Binds 1 heme c group covalently per subunit.</text>
</comment>
<evidence type="ECO:0000313" key="12">
    <source>
        <dbReference type="EMBL" id="QAA95632.1"/>
    </source>
</evidence>
<dbReference type="PROSITE" id="PS51007">
    <property type="entry name" value="CYTC"/>
    <property type="match status" value="1"/>
</dbReference>
<proteinExistence type="predicted"/>
<feature type="binding site" description="covalent" evidence="8">
    <location>
        <position position="54"/>
    </location>
    <ligand>
        <name>heme c</name>
        <dbReference type="ChEBI" id="CHEBI:61717"/>
    </ligand>
</feature>
<feature type="domain" description="Cytochrome c" evidence="11">
    <location>
        <begin position="38"/>
        <end position="137"/>
    </location>
</feature>
<accession>A0A451FSW4</accession>
<comment type="subcellular location">
    <subcellularLocation>
        <location evidence="1">Membrane</location>
    </subcellularLocation>
</comment>
<dbReference type="InterPro" id="IPR002326">
    <property type="entry name" value="Cyt_c1"/>
</dbReference>
<reference evidence="12 13" key="1">
    <citation type="submission" date="2017-08" db="EMBL/GenBank/DDBJ databases">
        <authorList>
            <person name="Park S.-J."/>
            <person name="Kim H."/>
        </authorList>
    </citation>
    <scope>NUCLEOTIDE SEQUENCE [LARGE SCALE GENOMIC DNA]</scope>
    <source>
        <strain evidence="13">ye3</strain>
    </source>
</reference>
<dbReference type="PANTHER" id="PTHR10266">
    <property type="entry name" value="CYTOCHROME C1"/>
    <property type="match status" value="1"/>
</dbReference>
<dbReference type="Proteomes" id="UP000283474">
    <property type="component" value="Chromosome"/>
</dbReference>
<evidence type="ECO:0000259" key="11">
    <source>
        <dbReference type="PROSITE" id="PS51007"/>
    </source>
</evidence>
<evidence type="ECO:0000256" key="4">
    <source>
        <dbReference type="ARBA" id="ARBA00022723"/>
    </source>
</evidence>
<evidence type="ECO:0000256" key="9">
    <source>
        <dbReference type="SAM" id="Phobius"/>
    </source>
</evidence>
<dbReference type="InterPro" id="IPR009056">
    <property type="entry name" value="Cyt_c-like_dom"/>
</dbReference>
<dbReference type="EMBL" id="CP022987">
    <property type="protein sequence ID" value="QAA95632.1"/>
    <property type="molecule type" value="Genomic_DNA"/>
</dbReference>
<dbReference type="KEGG" id="pus:CKA81_13755"/>
<evidence type="ECO:0000313" key="13">
    <source>
        <dbReference type="Proteomes" id="UP000283474"/>
    </source>
</evidence>
<organism evidence="12 13">
    <name type="scientific">Pollutimonas thiosulfatoxidans</name>
    <dbReference type="NCBI Taxonomy" id="2028345"/>
    <lineage>
        <taxon>Bacteria</taxon>
        <taxon>Pseudomonadati</taxon>
        <taxon>Pseudomonadota</taxon>
        <taxon>Betaproteobacteria</taxon>
        <taxon>Burkholderiales</taxon>
        <taxon>Alcaligenaceae</taxon>
        <taxon>Pollutimonas</taxon>
    </lineage>
</organism>
<feature type="signal peptide" evidence="10">
    <location>
        <begin position="1"/>
        <end position="20"/>
    </location>
</feature>
<name>A0A451FSW4_9BURK</name>
<dbReference type="PANTHER" id="PTHR10266:SF3">
    <property type="entry name" value="CYTOCHROME C1, HEME PROTEIN, MITOCHONDRIAL"/>
    <property type="match status" value="1"/>
</dbReference>
<evidence type="ECO:0000256" key="1">
    <source>
        <dbReference type="ARBA" id="ARBA00004370"/>
    </source>
</evidence>
<evidence type="ECO:0000256" key="5">
    <source>
        <dbReference type="ARBA" id="ARBA00022989"/>
    </source>
</evidence>
<feature type="chain" id="PRO_5019532648" evidence="10">
    <location>
        <begin position="21"/>
        <end position="282"/>
    </location>
</feature>
<evidence type="ECO:0000256" key="10">
    <source>
        <dbReference type="SAM" id="SignalP"/>
    </source>
</evidence>
<dbReference type="GO" id="GO:0020037">
    <property type="term" value="F:heme binding"/>
    <property type="evidence" value="ECO:0007669"/>
    <property type="project" value="InterPro"/>
</dbReference>
<dbReference type="InterPro" id="IPR036909">
    <property type="entry name" value="Cyt_c-like_dom_sf"/>
</dbReference>